<dbReference type="AlphaFoldDB" id="A0A3A2ZS74"/>
<dbReference type="PANTHER" id="PTHR23112">
    <property type="entry name" value="G PROTEIN-COUPLED RECEPTOR 157-RELATED"/>
    <property type="match status" value="1"/>
</dbReference>
<keyword evidence="9" id="KW-1185">Reference proteome</keyword>
<evidence type="ECO:0000313" key="8">
    <source>
        <dbReference type="EMBL" id="RJE25998.1"/>
    </source>
</evidence>
<keyword evidence="2 6" id="KW-0812">Transmembrane</keyword>
<evidence type="ECO:0000256" key="6">
    <source>
        <dbReference type="SAM" id="Phobius"/>
    </source>
</evidence>
<keyword evidence="4 6" id="KW-0472">Membrane</keyword>
<dbReference type="STRING" id="2070753.A0A3A2ZS74"/>
<dbReference type="PANTHER" id="PTHR23112:SF37">
    <property type="entry name" value="G PROTEIN-COUPLED RECEPTOR GPR1"/>
    <property type="match status" value="1"/>
</dbReference>
<evidence type="ECO:0000313" key="9">
    <source>
        <dbReference type="Proteomes" id="UP000266188"/>
    </source>
</evidence>
<protein>
    <recommendedName>
        <fullName evidence="7">G protein-coupled receptor GPR1/2/3 C-terminal domain-containing protein</fullName>
    </recommendedName>
</protein>
<comment type="caution">
    <text evidence="8">The sequence shown here is derived from an EMBL/GenBank/DDBJ whole genome shotgun (WGS) entry which is preliminary data.</text>
</comment>
<feature type="transmembrane region" description="Helical" evidence="6">
    <location>
        <begin position="61"/>
        <end position="86"/>
    </location>
</feature>
<name>A0A3A2ZS74_9EURO</name>
<dbReference type="GO" id="GO:0005886">
    <property type="term" value="C:plasma membrane"/>
    <property type="evidence" value="ECO:0007669"/>
    <property type="project" value="TreeGrafter"/>
</dbReference>
<evidence type="ECO:0000256" key="3">
    <source>
        <dbReference type="ARBA" id="ARBA00022989"/>
    </source>
</evidence>
<evidence type="ECO:0000259" key="7">
    <source>
        <dbReference type="Pfam" id="PF11970"/>
    </source>
</evidence>
<evidence type="ECO:0000256" key="5">
    <source>
        <dbReference type="SAM" id="MobiDB-lite"/>
    </source>
</evidence>
<dbReference type="OrthoDB" id="100006at2759"/>
<comment type="subcellular location">
    <subcellularLocation>
        <location evidence="1">Membrane</location>
        <topology evidence="1">Multi-pass membrane protein</topology>
    </subcellularLocation>
</comment>
<evidence type="ECO:0000256" key="4">
    <source>
        <dbReference type="ARBA" id="ARBA00023136"/>
    </source>
</evidence>
<dbReference type="Pfam" id="PF11970">
    <property type="entry name" value="GPR_Gpa2_C"/>
    <property type="match status" value="1"/>
</dbReference>
<reference evidence="9" key="1">
    <citation type="submission" date="2017-02" db="EMBL/GenBank/DDBJ databases">
        <authorList>
            <person name="Tafer H."/>
            <person name="Lopandic K."/>
        </authorList>
    </citation>
    <scope>NUCLEOTIDE SEQUENCE [LARGE SCALE GENOMIC DNA]</scope>
    <source>
        <strain evidence="9">CBS 366.77</strain>
    </source>
</reference>
<proteinExistence type="predicted"/>
<accession>A0A3A2ZS74</accession>
<evidence type="ECO:0000256" key="1">
    <source>
        <dbReference type="ARBA" id="ARBA00004141"/>
    </source>
</evidence>
<dbReference type="GO" id="GO:0007189">
    <property type="term" value="P:adenylate cyclase-activating G protein-coupled receptor signaling pathway"/>
    <property type="evidence" value="ECO:0007669"/>
    <property type="project" value="TreeGrafter"/>
</dbReference>
<dbReference type="GO" id="GO:0004930">
    <property type="term" value="F:G protein-coupled receptor activity"/>
    <property type="evidence" value="ECO:0007669"/>
    <property type="project" value="TreeGrafter"/>
</dbReference>
<gene>
    <name evidence="8" type="ORF">PHISCL_01683</name>
</gene>
<keyword evidence="3 6" id="KW-1133">Transmembrane helix</keyword>
<feature type="domain" description="G protein-coupled receptor GPR1/2/3 C-terminal" evidence="7">
    <location>
        <begin position="24"/>
        <end position="88"/>
    </location>
</feature>
<dbReference type="Proteomes" id="UP000266188">
    <property type="component" value="Unassembled WGS sequence"/>
</dbReference>
<feature type="region of interest" description="Disordered" evidence="5">
    <location>
        <begin position="180"/>
        <end position="202"/>
    </location>
</feature>
<dbReference type="EMBL" id="MVGC01000032">
    <property type="protein sequence ID" value="RJE25998.1"/>
    <property type="molecule type" value="Genomic_DNA"/>
</dbReference>
<sequence length="212" mass="23365">MFFQLRRQITESKILGSSNLHSLRRLNRVVAYMVIYPIVYIVLTLPLAAGRMASAHHNTPSVVYFCVAGTLMTLSGFCDTLLYTLTRRTILEPEARGTSARDGYEAGYGKFSSSGRNDRSAANDLLSIGLDGKGPISTVTAAHHRSDSTDAIVPRSDVELAPMAGVYQHTTIEVTHEPVYPEESGRSQVRCPGDDLENGHRNGKAKRSFFRF</sequence>
<dbReference type="InterPro" id="IPR022596">
    <property type="entry name" value="GPR1/2/3_C"/>
</dbReference>
<organism evidence="8 9">
    <name type="scientific">Aspergillus sclerotialis</name>
    <dbReference type="NCBI Taxonomy" id="2070753"/>
    <lineage>
        <taxon>Eukaryota</taxon>
        <taxon>Fungi</taxon>
        <taxon>Dikarya</taxon>
        <taxon>Ascomycota</taxon>
        <taxon>Pezizomycotina</taxon>
        <taxon>Eurotiomycetes</taxon>
        <taxon>Eurotiomycetidae</taxon>
        <taxon>Eurotiales</taxon>
        <taxon>Aspergillaceae</taxon>
        <taxon>Aspergillus</taxon>
        <taxon>Aspergillus subgen. Polypaecilum</taxon>
    </lineage>
</organism>
<feature type="transmembrane region" description="Helical" evidence="6">
    <location>
        <begin position="29"/>
        <end position="49"/>
    </location>
</feature>
<evidence type="ECO:0000256" key="2">
    <source>
        <dbReference type="ARBA" id="ARBA00022692"/>
    </source>
</evidence>